<reference evidence="6 7" key="1">
    <citation type="submission" date="2021-05" db="EMBL/GenBank/DDBJ databases">
        <title>Novel Bacillus species.</title>
        <authorList>
            <person name="Liu G."/>
        </authorList>
    </citation>
    <scope>NUCLEOTIDE SEQUENCE [LARGE SCALE GENOMIC DNA]</scope>
    <source>
        <strain evidence="6 7">FJAT-49732</strain>
    </source>
</reference>
<dbReference type="Pfam" id="PF00126">
    <property type="entry name" value="HTH_1"/>
    <property type="match status" value="1"/>
</dbReference>
<comment type="similarity">
    <text evidence="1">Belongs to the LysR transcriptional regulatory family.</text>
</comment>
<evidence type="ECO:0000256" key="4">
    <source>
        <dbReference type="ARBA" id="ARBA00023163"/>
    </source>
</evidence>
<dbReference type="PRINTS" id="PR00039">
    <property type="entry name" value="HTHLYSR"/>
</dbReference>
<dbReference type="Pfam" id="PF03466">
    <property type="entry name" value="LysR_substrate"/>
    <property type="match status" value="1"/>
</dbReference>
<dbReference type="PANTHER" id="PTHR30126">
    <property type="entry name" value="HTH-TYPE TRANSCRIPTIONAL REGULATOR"/>
    <property type="match status" value="1"/>
</dbReference>
<dbReference type="SUPFAM" id="SSF53850">
    <property type="entry name" value="Periplasmic binding protein-like II"/>
    <property type="match status" value="1"/>
</dbReference>
<evidence type="ECO:0000313" key="6">
    <source>
        <dbReference type="EMBL" id="MBS4202397.1"/>
    </source>
</evidence>
<organism evidence="6 7">
    <name type="scientific">Lederbergia citrisecunda</name>
    <dbReference type="NCBI Taxonomy" id="2833583"/>
    <lineage>
        <taxon>Bacteria</taxon>
        <taxon>Bacillati</taxon>
        <taxon>Bacillota</taxon>
        <taxon>Bacilli</taxon>
        <taxon>Bacillales</taxon>
        <taxon>Bacillaceae</taxon>
        <taxon>Lederbergia</taxon>
    </lineage>
</organism>
<dbReference type="InterPro" id="IPR000847">
    <property type="entry name" value="LysR_HTH_N"/>
</dbReference>
<dbReference type="PANTHER" id="PTHR30126:SF40">
    <property type="entry name" value="HTH-TYPE TRANSCRIPTIONAL REGULATOR GLTR"/>
    <property type="match status" value="1"/>
</dbReference>
<dbReference type="SUPFAM" id="SSF46785">
    <property type="entry name" value="Winged helix' DNA-binding domain"/>
    <property type="match status" value="1"/>
</dbReference>
<keyword evidence="3" id="KW-0238">DNA-binding</keyword>
<evidence type="ECO:0000259" key="5">
    <source>
        <dbReference type="PROSITE" id="PS50931"/>
    </source>
</evidence>
<protein>
    <submittedName>
        <fullName evidence="6">LysR family transcriptional regulator</fullName>
    </submittedName>
</protein>
<proteinExistence type="inferred from homology"/>
<dbReference type="Gene3D" id="1.10.10.10">
    <property type="entry name" value="Winged helix-like DNA-binding domain superfamily/Winged helix DNA-binding domain"/>
    <property type="match status" value="1"/>
</dbReference>
<dbReference type="RefSeq" id="WP_213113181.1">
    <property type="nucleotide sequence ID" value="NZ_JAGYPJ010000002.1"/>
</dbReference>
<dbReference type="InterPro" id="IPR036388">
    <property type="entry name" value="WH-like_DNA-bd_sf"/>
</dbReference>
<feature type="domain" description="HTH lysR-type" evidence="5">
    <location>
        <begin position="1"/>
        <end position="58"/>
    </location>
</feature>
<dbReference type="GO" id="GO:0000976">
    <property type="term" value="F:transcription cis-regulatory region binding"/>
    <property type="evidence" value="ECO:0007669"/>
    <property type="project" value="TreeGrafter"/>
</dbReference>
<keyword evidence="4" id="KW-0804">Transcription</keyword>
<gene>
    <name evidence="6" type="ORF">KHA93_22605</name>
</gene>
<comment type="caution">
    <text evidence="6">The sequence shown here is derived from an EMBL/GenBank/DDBJ whole genome shotgun (WGS) entry which is preliminary data.</text>
</comment>
<keyword evidence="2" id="KW-0805">Transcription regulation</keyword>
<name>A0A942YN62_9BACI</name>
<evidence type="ECO:0000256" key="3">
    <source>
        <dbReference type="ARBA" id="ARBA00023125"/>
    </source>
</evidence>
<dbReference type="GO" id="GO:0003700">
    <property type="term" value="F:DNA-binding transcription factor activity"/>
    <property type="evidence" value="ECO:0007669"/>
    <property type="project" value="InterPro"/>
</dbReference>
<dbReference type="AlphaFoldDB" id="A0A942YN62"/>
<dbReference type="CDD" id="cd08442">
    <property type="entry name" value="PBP2_YofA_SoxR_like"/>
    <property type="match status" value="1"/>
</dbReference>
<dbReference type="FunFam" id="1.10.10.10:FF:000001">
    <property type="entry name" value="LysR family transcriptional regulator"/>
    <property type="match status" value="1"/>
</dbReference>
<dbReference type="Gene3D" id="3.40.190.290">
    <property type="match status" value="1"/>
</dbReference>
<keyword evidence="7" id="KW-1185">Reference proteome</keyword>
<dbReference type="PROSITE" id="PS50931">
    <property type="entry name" value="HTH_LYSR"/>
    <property type="match status" value="1"/>
</dbReference>
<evidence type="ECO:0000256" key="1">
    <source>
        <dbReference type="ARBA" id="ARBA00009437"/>
    </source>
</evidence>
<evidence type="ECO:0000256" key="2">
    <source>
        <dbReference type="ARBA" id="ARBA00023015"/>
    </source>
</evidence>
<sequence length="289" mass="33209">MEFKDLEIFQLVADKGTITEAAKELSYVQSNITARIRKLEAEMNTPLFNRHRRGMSLTPEGKKLLTYSKKILLLKEEMKRVVQPNKEPSGKLEIGTIETVIHLPKILSSYIRKYKDVDLSVFTGVTKNLVTEVLNHKLDGAFITESDFDPDLMSHEVFQEELVLISDTRVSTLEELKEEPILCFSEGCGYRARLAEWYKDQNISPKKIMEFGTLETILRSVVMGLGIAFVPKSEVKQLEADGLIQFHQLPEQYSKIKTVFIRRADTYLTPTIEKFIETIEINKQKNSFL</sequence>
<dbReference type="Proteomes" id="UP000682713">
    <property type="component" value="Unassembled WGS sequence"/>
</dbReference>
<dbReference type="InterPro" id="IPR036390">
    <property type="entry name" value="WH_DNA-bd_sf"/>
</dbReference>
<accession>A0A942YN62</accession>
<dbReference type="EMBL" id="JAGYPJ010000002">
    <property type="protein sequence ID" value="MBS4202397.1"/>
    <property type="molecule type" value="Genomic_DNA"/>
</dbReference>
<evidence type="ECO:0000313" key="7">
    <source>
        <dbReference type="Proteomes" id="UP000682713"/>
    </source>
</evidence>
<dbReference type="InterPro" id="IPR005119">
    <property type="entry name" value="LysR_subst-bd"/>
</dbReference>